<comment type="subcellular location">
    <subcellularLocation>
        <location evidence="2">Membrane</location>
        <topology evidence="2">Multi-pass membrane protein</topology>
    </subcellularLocation>
</comment>
<dbReference type="PANTHER" id="PTHR45528">
    <property type="entry name" value="SENSOR HISTIDINE KINASE CPXA"/>
    <property type="match status" value="1"/>
</dbReference>
<keyword evidence="10 11" id="KW-0472">Membrane</keyword>
<keyword evidence="8 11" id="KW-1133">Transmembrane helix</keyword>
<gene>
    <name evidence="14" type="primary">arlS</name>
    <name evidence="14" type="ORF">CLIT_2c02940</name>
</gene>
<comment type="catalytic activity">
    <reaction evidence="1">
        <text>ATP + protein L-histidine = ADP + protein N-phospho-L-histidine.</text>
        <dbReference type="EC" id="2.7.13.3"/>
    </reaction>
</comment>
<name>A0A069RIS7_PEPLI</name>
<dbReference type="FunFam" id="1.10.287.130:FF:000001">
    <property type="entry name" value="Two-component sensor histidine kinase"/>
    <property type="match status" value="1"/>
</dbReference>
<dbReference type="Pfam" id="PF00672">
    <property type="entry name" value="HAMP"/>
    <property type="match status" value="1"/>
</dbReference>
<evidence type="ECO:0000313" key="15">
    <source>
        <dbReference type="Proteomes" id="UP000027946"/>
    </source>
</evidence>
<keyword evidence="6 11" id="KW-0812">Transmembrane</keyword>
<dbReference type="InterPro" id="IPR050398">
    <property type="entry name" value="HssS/ArlS-like"/>
</dbReference>
<dbReference type="OrthoDB" id="9786919at2"/>
<feature type="transmembrane region" description="Helical" evidence="11">
    <location>
        <begin position="20"/>
        <end position="38"/>
    </location>
</feature>
<dbReference type="PROSITE" id="PS50885">
    <property type="entry name" value="HAMP"/>
    <property type="match status" value="1"/>
</dbReference>
<accession>A0A069RIS7</accession>
<dbReference type="SUPFAM" id="SSF158472">
    <property type="entry name" value="HAMP domain-like"/>
    <property type="match status" value="1"/>
</dbReference>
<dbReference type="AlphaFoldDB" id="A0A069RIS7"/>
<dbReference type="eggNOG" id="COG5002">
    <property type="taxonomic scope" value="Bacteria"/>
</dbReference>
<dbReference type="CDD" id="cd00082">
    <property type="entry name" value="HisKA"/>
    <property type="match status" value="1"/>
</dbReference>
<evidence type="ECO:0000256" key="11">
    <source>
        <dbReference type="SAM" id="Phobius"/>
    </source>
</evidence>
<feature type="transmembrane region" description="Helical" evidence="11">
    <location>
        <begin position="211"/>
        <end position="230"/>
    </location>
</feature>
<dbReference type="EC" id="2.7.13.3" evidence="3"/>
<protein>
    <recommendedName>
        <fullName evidence="3">histidine kinase</fullName>
        <ecNumber evidence="3">2.7.13.3</ecNumber>
    </recommendedName>
</protein>
<dbReference type="InterPro" id="IPR036890">
    <property type="entry name" value="HATPase_C_sf"/>
</dbReference>
<dbReference type="InterPro" id="IPR003661">
    <property type="entry name" value="HisK_dim/P_dom"/>
</dbReference>
<dbReference type="PANTHER" id="PTHR45528:SF12">
    <property type="entry name" value="SENSOR HISTIDINE KINASE ARSS"/>
    <property type="match status" value="1"/>
</dbReference>
<evidence type="ECO:0000256" key="3">
    <source>
        <dbReference type="ARBA" id="ARBA00012438"/>
    </source>
</evidence>
<evidence type="ECO:0000256" key="8">
    <source>
        <dbReference type="ARBA" id="ARBA00022989"/>
    </source>
</evidence>
<dbReference type="CDD" id="cd00075">
    <property type="entry name" value="HATPase"/>
    <property type="match status" value="1"/>
</dbReference>
<dbReference type="PROSITE" id="PS50109">
    <property type="entry name" value="HIS_KIN"/>
    <property type="match status" value="1"/>
</dbReference>
<dbReference type="Gene3D" id="3.30.565.10">
    <property type="entry name" value="Histidine kinase-like ATPase, C-terminal domain"/>
    <property type="match status" value="1"/>
</dbReference>
<dbReference type="InterPro" id="IPR005467">
    <property type="entry name" value="His_kinase_dom"/>
</dbReference>
<evidence type="ECO:0000259" key="12">
    <source>
        <dbReference type="PROSITE" id="PS50109"/>
    </source>
</evidence>
<comment type="caution">
    <text evidence="14">The sequence shown here is derived from an EMBL/GenBank/DDBJ whole genome shotgun (WGS) entry which is preliminary data.</text>
</comment>
<keyword evidence="9" id="KW-0902">Two-component regulatory system</keyword>
<dbReference type="Pfam" id="PF00512">
    <property type="entry name" value="HisKA"/>
    <property type="match status" value="1"/>
</dbReference>
<feature type="transmembrane region" description="Helical" evidence="11">
    <location>
        <begin position="75"/>
        <end position="98"/>
    </location>
</feature>
<evidence type="ECO:0000256" key="2">
    <source>
        <dbReference type="ARBA" id="ARBA00004141"/>
    </source>
</evidence>
<evidence type="ECO:0000256" key="6">
    <source>
        <dbReference type="ARBA" id="ARBA00022692"/>
    </source>
</evidence>
<keyword evidence="4" id="KW-0597">Phosphoprotein</keyword>
<dbReference type="SMART" id="SM00304">
    <property type="entry name" value="HAMP"/>
    <property type="match status" value="1"/>
</dbReference>
<keyword evidence="7 14" id="KW-0418">Kinase</keyword>
<dbReference type="SMART" id="SM00387">
    <property type="entry name" value="HATPase_c"/>
    <property type="match status" value="1"/>
</dbReference>
<dbReference type="SUPFAM" id="SSF47384">
    <property type="entry name" value="Homodimeric domain of signal transducing histidine kinase"/>
    <property type="match status" value="1"/>
</dbReference>
<dbReference type="Pfam" id="PF02518">
    <property type="entry name" value="HATPase_c"/>
    <property type="match status" value="1"/>
</dbReference>
<dbReference type="SUPFAM" id="SSF55874">
    <property type="entry name" value="ATPase domain of HSP90 chaperone/DNA topoisomerase II/histidine kinase"/>
    <property type="match status" value="1"/>
</dbReference>
<feature type="domain" description="HAMP" evidence="13">
    <location>
        <begin position="235"/>
        <end position="288"/>
    </location>
</feature>
<evidence type="ECO:0000259" key="13">
    <source>
        <dbReference type="PROSITE" id="PS50885"/>
    </source>
</evidence>
<keyword evidence="5 14" id="KW-0808">Transferase</keyword>
<reference evidence="14 15" key="1">
    <citation type="submission" date="2014-03" db="EMBL/GenBank/DDBJ databases">
        <title>Genome sequence of Clostridium litorale W6, DSM 5388.</title>
        <authorList>
            <person name="Poehlein A."/>
            <person name="Jagirdar A."/>
            <person name="Khonsari B."/>
            <person name="Chibani C.M."/>
            <person name="Gutierrez Gutierrez D.A."/>
            <person name="Davydova E."/>
            <person name="Alghaithi H.S."/>
            <person name="Nair K.P."/>
            <person name="Dhamotharan K."/>
            <person name="Chandran L."/>
            <person name="G W."/>
            <person name="Daniel R."/>
        </authorList>
    </citation>
    <scope>NUCLEOTIDE SEQUENCE [LARGE SCALE GENOMIC DNA]</scope>
    <source>
        <strain evidence="14 15">W6</strain>
    </source>
</reference>
<dbReference type="Proteomes" id="UP000027946">
    <property type="component" value="Unassembled WGS sequence"/>
</dbReference>
<dbReference type="InterPro" id="IPR036097">
    <property type="entry name" value="HisK_dim/P_sf"/>
</dbReference>
<dbReference type="SMART" id="SM00388">
    <property type="entry name" value="HisKA"/>
    <property type="match status" value="1"/>
</dbReference>
<dbReference type="STRING" id="1121324.CLIT_2c02940"/>
<dbReference type="FunFam" id="3.30.565.10:FF:000006">
    <property type="entry name" value="Sensor histidine kinase WalK"/>
    <property type="match status" value="1"/>
</dbReference>
<organism evidence="14 15">
    <name type="scientific">Peptoclostridium litorale DSM 5388</name>
    <dbReference type="NCBI Taxonomy" id="1121324"/>
    <lineage>
        <taxon>Bacteria</taxon>
        <taxon>Bacillati</taxon>
        <taxon>Bacillota</taxon>
        <taxon>Clostridia</taxon>
        <taxon>Peptostreptococcales</taxon>
        <taxon>Peptoclostridiaceae</taxon>
        <taxon>Peptoclostridium</taxon>
    </lineage>
</organism>
<dbReference type="Gene3D" id="6.10.340.10">
    <property type="match status" value="1"/>
</dbReference>
<dbReference type="GO" id="GO:0000155">
    <property type="term" value="F:phosphorelay sensor kinase activity"/>
    <property type="evidence" value="ECO:0007669"/>
    <property type="project" value="InterPro"/>
</dbReference>
<feature type="domain" description="Histidine kinase" evidence="12">
    <location>
        <begin position="296"/>
        <end position="516"/>
    </location>
</feature>
<proteinExistence type="predicted"/>
<evidence type="ECO:0000256" key="10">
    <source>
        <dbReference type="ARBA" id="ARBA00023136"/>
    </source>
</evidence>
<dbReference type="GO" id="GO:0016020">
    <property type="term" value="C:membrane"/>
    <property type="evidence" value="ECO:0007669"/>
    <property type="project" value="UniProtKB-SubCell"/>
</dbReference>
<evidence type="ECO:0000256" key="5">
    <source>
        <dbReference type="ARBA" id="ARBA00022679"/>
    </source>
</evidence>
<evidence type="ECO:0000256" key="1">
    <source>
        <dbReference type="ARBA" id="ARBA00000085"/>
    </source>
</evidence>
<dbReference type="PRINTS" id="PR00344">
    <property type="entry name" value="BCTRLSENSOR"/>
</dbReference>
<sequence>MKNKSTSKYGKREDSYIKRAAGFAGNIKAVIVGVFMVFRHFFRAISMLFRFLFSGMGQMRDQFLSLFRFNITFKLTLGFAWIMFLFVNIFNFALILSIRNIAYENEVDGLRKSVDLVIAEFQYESMLEDRPSYSYLSDNGVEFAVVDEESNILYSNGFSGIDKVGTIPDYSHRYFDLRFPKWIYRKIRIQDSITIVFRSYMGDSVNMLQKTFAILSVVSLMLYVLAIALAQRMSKKHLKPIKTMTNKVMHISSSDLSTRLDIRGTKDELKDLASTFNKMMDDIESSYEKQKQFVSDASHELRTPIAVIKGYANMLSRWGKTDEEILEESITAIKDEADGMQSLVESLLFIARSDKDTLKMEKEDFNISELVEEIARQTKLIDGSHVIEESIQDSCTIYGSAEKLKQAIRIFVDNSIRYTPDGEKIGISLKSTSRDVIISISDTGIGISKDDMAHVFERFYRADKSRTRLEEDKKSSGSGLGLAIAKIIVDSHSGMVHVESEIDVGTCFTIIIPKTSA</sequence>
<evidence type="ECO:0000256" key="4">
    <source>
        <dbReference type="ARBA" id="ARBA00022553"/>
    </source>
</evidence>
<dbReference type="InterPro" id="IPR004358">
    <property type="entry name" value="Sig_transdc_His_kin-like_C"/>
</dbReference>
<evidence type="ECO:0000256" key="9">
    <source>
        <dbReference type="ARBA" id="ARBA00023012"/>
    </source>
</evidence>
<dbReference type="Gene3D" id="1.10.287.130">
    <property type="match status" value="1"/>
</dbReference>
<dbReference type="EMBL" id="JJMM01000002">
    <property type="protein sequence ID" value="KDR96688.1"/>
    <property type="molecule type" value="Genomic_DNA"/>
</dbReference>
<dbReference type="InterPro" id="IPR003660">
    <property type="entry name" value="HAMP_dom"/>
</dbReference>
<dbReference type="CDD" id="cd06225">
    <property type="entry name" value="HAMP"/>
    <property type="match status" value="1"/>
</dbReference>
<dbReference type="RefSeq" id="WP_052635870.1">
    <property type="nucleotide sequence ID" value="NZ_FSRH01000001.1"/>
</dbReference>
<evidence type="ECO:0000256" key="7">
    <source>
        <dbReference type="ARBA" id="ARBA00022777"/>
    </source>
</evidence>
<keyword evidence="15" id="KW-1185">Reference proteome</keyword>
<dbReference type="InterPro" id="IPR003594">
    <property type="entry name" value="HATPase_dom"/>
</dbReference>
<evidence type="ECO:0000313" key="14">
    <source>
        <dbReference type="EMBL" id="KDR96688.1"/>
    </source>
</evidence>